<reference evidence="2" key="1">
    <citation type="journal article" date="2019" name="Int. J. Syst. Evol. Microbiol.">
        <title>The Global Catalogue of Microorganisms (GCM) 10K type strain sequencing project: providing services to taxonomists for standard genome sequencing and annotation.</title>
        <authorList>
            <consortium name="The Broad Institute Genomics Platform"/>
            <consortium name="The Broad Institute Genome Sequencing Center for Infectious Disease"/>
            <person name="Wu L."/>
            <person name="Ma J."/>
        </authorList>
    </citation>
    <scope>NUCLEOTIDE SEQUENCE [LARGE SCALE GENOMIC DNA]</scope>
    <source>
        <strain evidence="2">JCM 17705</strain>
    </source>
</reference>
<protein>
    <submittedName>
        <fullName evidence="1">Uncharacterized protein</fullName>
    </submittedName>
</protein>
<keyword evidence="2" id="KW-1185">Reference proteome</keyword>
<dbReference type="Proteomes" id="UP001500582">
    <property type="component" value="Unassembled WGS sequence"/>
</dbReference>
<evidence type="ECO:0000313" key="2">
    <source>
        <dbReference type="Proteomes" id="UP001500582"/>
    </source>
</evidence>
<gene>
    <name evidence="1" type="ORF">GCM10023149_21940</name>
</gene>
<name>A0ABP8GCR9_9SPHI</name>
<dbReference type="RefSeq" id="WP_345211111.1">
    <property type="nucleotide sequence ID" value="NZ_BAABFT010000005.1"/>
</dbReference>
<proteinExistence type="predicted"/>
<sequence length="99" mass="11202">MVIVKIGEGTMQARQIEIVTERGIWDSGVYKLFNSGFLPEDGTDKKPEPTDENNPDFLGTINLNKENATWAYSGKHLSSEEQKEIADFIMDYQVPDSVY</sequence>
<organism evidence="1 2">
    <name type="scientific">Mucilaginibacter gynuensis</name>
    <dbReference type="NCBI Taxonomy" id="1302236"/>
    <lineage>
        <taxon>Bacteria</taxon>
        <taxon>Pseudomonadati</taxon>
        <taxon>Bacteroidota</taxon>
        <taxon>Sphingobacteriia</taxon>
        <taxon>Sphingobacteriales</taxon>
        <taxon>Sphingobacteriaceae</taxon>
        <taxon>Mucilaginibacter</taxon>
    </lineage>
</organism>
<dbReference type="EMBL" id="BAABFT010000005">
    <property type="protein sequence ID" value="GAA4321922.1"/>
    <property type="molecule type" value="Genomic_DNA"/>
</dbReference>
<accession>A0ABP8GCR9</accession>
<evidence type="ECO:0000313" key="1">
    <source>
        <dbReference type="EMBL" id="GAA4321922.1"/>
    </source>
</evidence>
<comment type="caution">
    <text evidence="1">The sequence shown here is derived from an EMBL/GenBank/DDBJ whole genome shotgun (WGS) entry which is preliminary data.</text>
</comment>